<dbReference type="SUPFAM" id="SSF52113">
    <property type="entry name" value="BRCT domain"/>
    <property type="match status" value="4"/>
</dbReference>
<dbReference type="InterPro" id="IPR059215">
    <property type="entry name" value="BRCT2_TopBP1-like"/>
</dbReference>
<feature type="region of interest" description="Disordered" evidence="2">
    <location>
        <begin position="281"/>
        <end position="340"/>
    </location>
</feature>
<feature type="compositionally biased region" description="Polar residues" evidence="2">
    <location>
        <begin position="307"/>
        <end position="322"/>
    </location>
</feature>
<dbReference type="OrthoDB" id="251770at2759"/>
<dbReference type="Pfam" id="PF12738">
    <property type="entry name" value="PTCB-BRCT"/>
    <property type="match status" value="2"/>
</dbReference>
<feature type="domain" description="BRCT" evidence="3">
    <location>
        <begin position="4"/>
        <end position="96"/>
    </location>
</feature>
<feature type="region of interest" description="Disordered" evidence="2">
    <location>
        <begin position="494"/>
        <end position="515"/>
    </location>
</feature>
<dbReference type="GO" id="GO:0033314">
    <property type="term" value="P:mitotic DNA replication checkpoint signaling"/>
    <property type="evidence" value="ECO:0007669"/>
    <property type="project" value="TreeGrafter"/>
</dbReference>
<dbReference type="PANTHER" id="PTHR13561">
    <property type="entry name" value="DNA REPLICATION REGULATOR DPB11-RELATED"/>
    <property type="match status" value="1"/>
</dbReference>
<accession>A0A2P6V0K7</accession>
<proteinExistence type="predicted"/>
<dbReference type="GO" id="GO:0006270">
    <property type="term" value="P:DNA replication initiation"/>
    <property type="evidence" value="ECO:0007669"/>
    <property type="project" value="TreeGrafter"/>
</dbReference>
<comment type="caution">
    <text evidence="4">The sequence shown here is derived from an EMBL/GenBank/DDBJ whole genome shotgun (WGS) entry which is preliminary data.</text>
</comment>
<dbReference type="SMART" id="SM00292">
    <property type="entry name" value="BRCT"/>
    <property type="match status" value="3"/>
</dbReference>
<dbReference type="Gene3D" id="3.40.50.10190">
    <property type="entry name" value="BRCT domain"/>
    <property type="match status" value="4"/>
</dbReference>
<feature type="compositionally biased region" description="Low complexity" evidence="2">
    <location>
        <begin position="1139"/>
        <end position="1149"/>
    </location>
</feature>
<evidence type="ECO:0000256" key="1">
    <source>
        <dbReference type="ARBA" id="ARBA00022737"/>
    </source>
</evidence>
<organism evidence="4 5">
    <name type="scientific">Micractinium conductrix</name>
    <dbReference type="NCBI Taxonomy" id="554055"/>
    <lineage>
        <taxon>Eukaryota</taxon>
        <taxon>Viridiplantae</taxon>
        <taxon>Chlorophyta</taxon>
        <taxon>core chlorophytes</taxon>
        <taxon>Trebouxiophyceae</taxon>
        <taxon>Chlorellales</taxon>
        <taxon>Chlorellaceae</taxon>
        <taxon>Chlorella clade</taxon>
        <taxon>Micractinium</taxon>
    </lineage>
</organism>
<feature type="compositionally biased region" description="Gly residues" evidence="2">
    <location>
        <begin position="1179"/>
        <end position="1194"/>
    </location>
</feature>
<name>A0A2P6V0K7_9CHLO</name>
<evidence type="ECO:0000256" key="2">
    <source>
        <dbReference type="SAM" id="MobiDB-lite"/>
    </source>
</evidence>
<evidence type="ECO:0000313" key="4">
    <source>
        <dbReference type="EMBL" id="PSC67627.1"/>
    </source>
</evidence>
<feature type="domain" description="BRCT" evidence="3">
    <location>
        <begin position="631"/>
        <end position="715"/>
    </location>
</feature>
<keyword evidence="1" id="KW-0677">Repeat</keyword>
<dbReference type="STRING" id="554055.A0A2P6V0K7"/>
<evidence type="ECO:0000313" key="5">
    <source>
        <dbReference type="Proteomes" id="UP000239649"/>
    </source>
</evidence>
<dbReference type="InterPro" id="IPR036420">
    <property type="entry name" value="BRCT_dom_sf"/>
</dbReference>
<protein>
    <submittedName>
        <fullName evidence="4">DNA topoisomerase 2-binding 1-A isoform X1</fullName>
    </submittedName>
</protein>
<dbReference type="Proteomes" id="UP000239649">
    <property type="component" value="Unassembled WGS sequence"/>
</dbReference>
<dbReference type="CDD" id="cd17731">
    <property type="entry name" value="BRCT_TopBP1_rpt2_like"/>
    <property type="match status" value="2"/>
</dbReference>
<feature type="region of interest" description="Disordered" evidence="2">
    <location>
        <begin position="933"/>
        <end position="958"/>
    </location>
</feature>
<dbReference type="PANTHER" id="PTHR13561:SF20">
    <property type="entry name" value="DNA TOPOISOMERASE 2-BINDING PROTEIN 1"/>
    <property type="match status" value="1"/>
</dbReference>
<gene>
    <name evidence="4" type="ORF">C2E20_8720</name>
</gene>
<feature type="region of interest" description="Disordered" evidence="2">
    <location>
        <begin position="985"/>
        <end position="1075"/>
    </location>
</feature>
<dbReference type="EMBL" id="LHPF02000052">
    <property type="protein sequence ID" value="PSC67627.1"/>
    <property type="molecule type" value="Genomic_DNA"/>
</dbReference>
<feature type="compositionally biased region" description="Basic and acidic residues" evidence="2">
    <location>
        <begin position="1033"/>
        <end position="1044"/>
    </location>
</feature>
<sequence length="1281" mass="130939">MAAALANMLDGYWVLVTAVRPQEREPLMRQVAECGGEVVAAVRASDPPHVVLTRSVRSPKYRGLMRVAPHTPVVTPDWLTASLQAGRVLPYDGYRVGPFQGLTVRLSGLSAARKAALAGLVAGGGGVHSPALDKKCTHLVTVSTQSEKYKFAKREGITVVTTQWVEDSTQAGWCQEEAPYAVCDEVDGEGAGQSGATAVAATSAFADQSLGAVPAAARRFAPAGQLEEATSLGAPLAPSASEGVAPTVLGGEAGLPPRAPARLQRVASNLGGAAAPEGLAAEAATSASGDGYAPAEERRAGRGSGQPPRNSSRLRPQGQQQLPDVRGSGEPTAAADAAAPAAMAMHPAAIARRAEAEAVAALEAQLEGDDSAPTYLDAVRLRLLGCGVDEHREALGLVREGAAKRFNDWTDDLHHIVIGCDLSAAEAAEAHDFLSTHRACQPVTLEWLRQSVAARRRLRPDGFLVPTSLLAQYRRRPPALEALAAADRTTSSASLAEPALSAGGEPHRAQPAAAAPPGPLDGCYFTLAALRGEEQALARRLVQENGGRLFTETTLQLVDKSRAFALCPHSLVSHEITQLRNGCPDFKLVDDKQRFTLYWLECSLLAGAPLPASRGAPLYQPLPYPLPVPSMQGVVVCTSGYDNAVRAAIGRTVETLGGAYTPDSMTRRNTHLILPEAKGKKYEFCVSFGVIPVTADWLVDTVTMGRRQAEDQYWPRAQPGAPPLPLPAPHLLAAAPEHSRGGSTGAASQLMTTQMVTTTQAALPGNAAAAAAVAAAAAAPRPQLVLPPPPAQPLVGSTGPGGRRRSLRERLGANQQRAAAAAAAAQPLVPPGDAAPANDENNSQGTNGGTAAAAAGGAGVVGKVHEADLLQLGGQPMTTSFGATAAPAAQQAQQVQRSALDDMMASLDEGLKTQLQLQEPALLQQEPALQQAAAVPVGEQRPSGQVQAPPAQPSLFNELFGSEPAAGAAAAPGGNAAPGEELCVARGSGRAQSHSSRLGPQPAAAPEAAPAAVAAAAVPEAAPAPPSGGRKRTPTDERRAGRPKEKPHRSSSRLRPQAQQQQLDDAAAEAAAAQAPPLPSSGIAAALAAAEASGLGSEPQGDDVARALDKLGDLLGGLPAEAPPGCGSQLDALMPPPAARGRAGAKRGALQPEESTLSNGSGGSRGHAAKRPTLADDGTTGGGGGGSGGAGSGRGQRRSGRGRGDLPGLLPHLEMSQQVGYADSLIDSQMDGGELPAARQTRASRGQLTRALVQAAAGVRSGARRGAAAGRSADPLADLMT</sequence>
<dbReference type="GO" id="GO:0016853">
    <property type="term" value="F:isomerase activity"/>
    <property type="evidence" value="ECO:0007669"/>
    <property type="project" value="UniProtKB-KW"/>
</dbReference>
<dbReference type="InterPro" id="IPR001357">
    <property type="entry name" value="BRCT_dom"/>
</dbReference>
<feature type="compositionally biased region" description="Low complexity" evidence="2">
    <location>
        <begin position="1056"/>
        <end position="1075"/>
    </location>
</feature>
<dbReference type="PROSITE" id="PS50172">
    <property type="entry name" value="BRCT"/>
    <property type="match status" value="3"/>
</dbReference>
<feature type="region of interest" description="Disordered" evidence="2">
    <location>
        <begin position="1119"/>
        <end position="1210"/>
    </location>
</feature>
<keyword evidence="5" id="KW-1185">Reference proteome</keyword>
<feature type="domain" description="BRCT" evidence="3">
    <location>
        <begin position="94"/>
        <end position="182"/>
    </location>
</feature>
<feature type="region of interest" description="Disordered" evidence="2">
    <location>
        <begin position="784"/>
        <end position="854"/>
    </location>
</feature>
<feature type="compositionally biased region" description="Low complexity" evidence="2">
    <location>
        <begin position="1002"/>
        <end position="1021"/>
    </location>
</feature>
<dbReference type="GO" id="GO:0007095">
    <property type="term" value="P:mitotic G2 DNA damage checkpoint signaling"/>
    <property type="evidence" value="ECO:0007669"/>
    <property type="project" value="TreeGrafter"/>
</dbReference>
<evidence type="ECO:0000259" key="3">
    <source>
        <dbReference type="PROSITE" id="PS50172"/>
    </source>
</evidence>
<reference evidence="4 5" key="1">
    <citation type="journal article" date="2018" name="Plant J.">
        <title>Genome sequences of Chlorella sorokiniana UTEX 1602 and Micractinium conductrix SAG 241.80: implications to maltose excretion by a green alga.</title>
        <authorList>
            <person name="Arriola M.B."/>
            <person name="Velmurugan N."/>
            <person name="Zhang Y."/>
            <person name="Plunkett M.H."/>
            <person name="Hondzo H."/>
            <person name="Barney B.M."/>
        </authorList>
    </citation>
    <scope>NUCLEOTIDE SEQUENCE [LARGE SCALE GENOMIC DNA]</scope>
    <source>
        <strain evidence="4 5">SAG 241.80</strain>
    </source>
</reference>